<dbReference type="Proteomes" id="UP000241394">
    <property type="component" value="Chromosome LG8"/>
</dbReference>
<evidence type="ECO:0000256" key="3">
    <source>
        <dbReference type="ARBA" id="ARBA00022723"/>
    </source>
</evidence>
<evidence type="ECO:0000313" key="9">
    <source>
        <dbReference type="EMBL" id="PSS24811.1"/>
    </source>
</evidence>
<comment type="subcellular location">
    <subcellularLocation>
        <location evidence="1">Nucleus</location>
    </subcellularLocation>
</comment>
<dbReference type="SUPFAM" id="SSF51197">
    <property type="entry name" value="Clavaminate synthase-like"/>
    <property type="match status" value="1"/>
</dbReference>
<dbReference type="Pfam" id="PF02373">
    <property type="entry name" value="JmjC"/>
    <property type="match status" value="1"/>
</dbReference>
<feature type="region of interest" description="Disordered" evidence="6">
    <location>
        <begin position="70"/>
        <end position="158"/>
    </location>
</feature>
<dbReference type="SMART" id="SM00558">
    <property type="entry name" value="JmjC"/>
    <property type="match status" value="1"/>
</dbReference>
<feature type="compositionally biased region" description="Polar residues" evidence="6">
    <location>
        <begin position="72"/>
        <end position="84"/>
    </location>
</feature>
<feature type="region of interest" description="Disordered" evidence="6">
    <location>
        <begin position="177"/>
        <end position="219"/>
    </location>
</feature>
<gene>
    <name evidence="9" type="ORF">CEY00_Acc09727</name>
</gene>
<proteinExistence type="inferred from homology"/>
<dbReference type="CDD" id="cd02208">
    <property type="entry name" value="cupin_RmlC-like"/>
    <property type="match status" value="1"/>
</dbReference>
<organism evidence="9 10">
    <name type="scientific">Actinidia chinensis var. chinensis</name>
    <name type="common">Chinese soft-hair kiwi</name>
    <dbReference type="NCBI Taxonomy" id="1590841"/>
    <lineage>
        <taxon>Eukaryota</taxon>
        <taxon>Viridiplantae</taxon>
        <taxon>Streptophyta</taxon>
        <taxon>Embryophyta</taxon>
        <taxon>Tracheophyta</taxon>
        <taxon>Spermatophyta</taxon>
        <taxon>Magnoliopsida</taxon>
        <taxon>eudicotyledons</taxon>
        <taxon>Gunneridae</taxon>
        <taxon>Pentapetalae</taxon>
        <taxon>asterids</taxon>
        <taxon>Ericales</taxon>
        <taxon>Actinidiaceae</taxon>
        <taxon>Actinidia</taxon>
    </lineage>
</organism>
<keyword evidence="5" id="KW-0862">Zinc</keyword>
<protein>
    <submittedName>
        <fullName evidence="9">Lysine-specific demethylase</fullName>
    </submittedName>
</protein>
<feature type="compositionally biased region" description="Basic and acidic residues" evidence="6">
    <location>
        <begin position="321"/>
        <end position="332"/>
    </location>
</feature>
<keyword evidence="3" id="KW-0479">Metal-binding</keyword>
<evidence type="ECO:0000256" key="4">
    <source>
        <dbReference type="ARBA" id="ARBA00023242"/>
    </source>
</evidence>
<keyword evidence="5" id="KW-0863">Zinc-finger</keyword>
<comment type="similarity">
    <text evidence="2">Belongs to the JARID1 histone demethylase family.</text>
</comment>
<feature type="compositionally biased region" description="Basic and acidic residues" evidence="6">
    <location>
        <begin position="1006"/>
        <end position="1018"/>
    </location>
</feature>
<dbReference type="InterPro" id="IPR003347">
    <property type="entry name" value="JmjC_dom"/>
</dbReference>
<dbReference type="PANTHER" id="PTHR12549">
    <property type="entry name" value="JMJC DOMAIN-CONTAINING HISTONE DEMETHYLATION PROTEIN"/>
    <property type="match status" value="1"/>
</dbReference>
<feature type="region of interest" description="Disordered" evidence="6">
    <location>
        <begin position="991"/>
        <end position="1019"/>
    </location>
</feature>
<dbReference type="InParanoid" id="A0A2R6RB70"/>
<keyword evidence="4" id="KW-0539">Nucleus</keyword>
<dbReference type="GO" id="GO:0000118">
    <property type="term" value="C:histone deacetylase complex"/>
    <property type="evidence" value="ECO:0007669"/>
    <property type="project" value="TreeGrafter"/>
</dbReference>
<dbReference type="GO" id="GO:0032454">
    <property type="term" value="F:histone H3K9 demethylase activity"/>
    <property type="evidence" value="ECO:0007669"/>
    <property type="project" value="InterPro"/>
</dbReference>
<dbReference type="STRING" id="1590841.A0A2R6RB70"/>
<dbReference type="OMA" id="CNCTRCN"/>
<dbReference type="PROSITE" id="PS50089">
    <property type="entry name" value="ZF_RING_2"/>
    <property type="match status" value="1"/>
</dbReference>
<evidence type="ECO:0000256" key="1">
    <source>
        <dbReference type="ARBA" id="ARBA00004123"/>
    </source>
</evidence>
<comment type="caution">
    <text evidence="9">The sequence shown here is derived from an EMBL/GenBank/DDBJ whole genome shotgun (WGS) entry which is preliminary data.</text>
</comment>
<evidence type="ECO:0000256" key="2">
    <source>
        <dbReference type="ARBA" id="ARBA00006801"/>
    </source>
</evidence>
<feature type="domain" description="JmjC" evidence="8">
    <location>
        <begin position="866"/>
        <end position="1136"/>
    </location>
</feature>
<dbReference type="GO" id="GO:0032259">
    <property type="term" value="P:methylation"/>
    <property type="evidence" value="ECO:0007669"/>
    <property type="project" value="UniProtKB-KW"/>
</dbReference>
<dbReference type="InterPro" id="IPR045109">
    <property type="entry name" value="LSDs-like"/>
</dbReference>
<feature type="domain" description="RING-type" evidence="7">
    <location>
        <begin position="443"/>
        <end position="490"/>
    </location>
</feature>
<dbReference type="FunCoup" id="A0A2R6RB70">
    <property type="interactions" value="340"/>
</dbReference>
<dbReference type="GO" id="GO:0000785">
    <property type="term" value="C:chromatin"/>
    <property type="evidence" value="ECO:0007669"/>
    <property type="project" value="TreeGrafter"/>
</dbReference>
<feature type="region of interest" description="Disordered" evidence="6">
    <location>
        <begin position="279"/>
        <end position="339"/>
    </location>
</feature>
<keyword evidence="9" id="KW-0489">Methyltransferase</keyword>
<dbReference type="Gramene" id="PSS24811">
    <property type="protein sequence ID" value="PSS24811"/>
    <property type="gene ID" value="CEY00_Acc09727"/>
</dbReference>
<keyword evidence="10" id="KW-1185">Reference proteome</keyword>
<dbReference type="PROSITE" id="PS51184">
    <property type="entry name" value="JMJC"/>
    <property type="match status" value="1"/>
</dbReference>
<dbReference type="GO" id="GO:0008270">
    <property type="term" value="F:zinc ion binding"/>
    <property type="evidence" value="ECO:0007669"/>
    <property type="project" value="UniProtKB-KW"/>
</dbReference>
<evidence type="ECO:0000259" key="7">
    <source>
        <dbReference type="PROSITE" id="PS50089"/>
    </source>
</evidence>
<dbReference type="GO" id="GO:0003712">
    <property type="term" value="F:transcription coregulator activity"/>
    <property type="evidence" value="ECO:0007669"/>
    <property type="project" value="TreeGrafter"/>
</dbReference>
<accession>A0A2R6RB70</accession>
<dbReference type="PANTHER" id="PTHR12549:SF37">
    <property type="entry name" value="LYSINE-SPECIFIC DEMETHYLASE JMJ26"/>
    <property type="match status" value="1"/>
</dbReference>
<dbReference type="AlphaFoldDB" id="A0A2R6RB70"/>
<dbReference type="GO" id="GO:0006357">
    <property type="term" value="P:regulation of transcription by RNA polymerase II"/>
    <property type="evidence" value="ECO:0007669"/>
    <property type="project" value="TreeGrafter"/>
</dbReference>
<reference evidence="9 10" key="1">
    <citation type="submission" date="2017-07" db="EMBL/GenBank/DDBJ databases">
        <title>An improved, manually edited Actinidia chinensis var. chinensis (kiwifruit) genome highlights the challenges associated with draft genomes and gene prediction in plants.</title>
        <authorList>
            <person name="Pilkington S."/>
            <person name="Crowhurst R."/>
            <person name="Hilario E."/>
            <person name="Nardozza S."/>
            <person name="Fraser L."/>
            <person name="Peng Y."/>
            <person name="Gunaseelan K."/>
            <person name="Simpson R."/>
            <person name="Tahir J."/>
            <person name="Deroles S."/>
            <person name="Templeton K."/>
            <person name="Luo Z."/>
            <person name="Davy M."/>
            <person name="Cheng C."/>
            <person name="Mcneilage M."/>
            <person name="Scaglione D."/>
            <person name="Liu Y."/>
            <person name="Zhang Q."/>
            <person name="Datson P."/>
            <person name="De Silva N."/>
            <person name="Gardiner S."/>
            <person name="Bassett H."/>
            <person name="Chagne D."/>
            <person name="Mccallum J."/>
            <person name="Dzierzon H."/>
            <person name="Deng C."/>
            <person name="Wang Y.-Y."/>
            <person name="Barron N."/>
            <person name="Manako K."/>
            <person name="Bowen J."/>
            <person name="Foster T."/>
            <person name="Erridge Z."/>
            <person name="Tiffin H."/>
            <person name="Waite C."/>
            <person name="Davies K."/>
            <person name="Grierson E."/>
            <person name="Laing W."/>
            <person name="Kirk R."/>
            <person name="Chen X."/>
            <person name="Wood M."/>
            <person name="Montefiori M."/>
            <person name="Brummell D."/>
            <person name="Schwinn K."/>
            <person name="Catanach A."/>
            <person name="Fullerton C."/>
            <person name="Li D."/>
            <person name="Meiyalaghan S."/>
            <person name="Nieuwenhuizen N."/>
            <person name="Read N."/>
            <person name="Prakash R."/>
            <person name="Hunter D."/>
            <person name="Zhang H."/>
            <person name="Mckenzie M."/>
            <person name="Knabel M."/>
            <person name="Harris A."/>
            <person name="Allan A."/>
            <person name="Chen A."/>
            <person name="Janssen B."/>
            <person name="Plunkett B."/>
            <person name="Dwamena C."/>
            <person name="Voogd C."/>
            <person name="Leif D."/>
            <person name="Lafferty D."/>
            <person name="Souleyre E."/>
            <person name="Varkonyi-Gasic E."/>
            <person name="Gambi F."/>
            <person name="Hanley J."/>
            <person name="Yao J.-L."/>
            <person name="Cheung J."/>
            <person name="David K."/>
            <person name="Warren B."/>
            <person name="Marsh K."/>
            <person name="Snowden K."/>
            <person name="Lin-Wang K."/>
            <person name="Brian L."/>
            <person name="Martinez-Sanchez M."/>
            <person name="Wang M."/>
            <person name="Ileperuma N."/>
            <person name="Macnee N."/>
            <person name="Campin R."/>
            <person name="Mcatee P."/>
            <person name="Drummond R."/>
            <person name="Espley R."/>
            <person name="Ireland H."/>
            <person name="Wu R."/>
            <person name="Atkinson R."/>
            <person name="Karunairetnam S."/>
            <person name="Bulley S."/>
            <person name="Chunkath S."/>
            <person name="Hanley Z."/>
            <person name="Storey R."/>
            <person name="Thrimawithana A."/>
            <person name="Thomson S."/>
            <person name="David C."/>
            <person name="Testolin R."/>
        </authorList>
    </citation>
    <scope>NUCLEOTIDE SEQUENCE [LARGE SCALE GENOMIC DNA]</scope>
    <source>
        <strain evidence="10">cv. Red5</strain>
        <tissue evidence="9">Young leaf</tissue>
    </source>
</reference>
<name>A0A2R6RB70_ACTCC</name>
<feature type="compositionally biased region" description="Polar residues" evidence="6">
    <location>
        <begin position="132"/>
        <end position="146"/>
    </location>
</feature>
<dbReference type="InterPro" id="IPR001841">
    <property type="entry name" value="Znf_RING"/>
</dbReference>
<feature type="region of interest" description="Disordered" evidence="6">
    <location>
        <begin position="361"/>
        <end position="384"/>
    </location>
</feature>
<dbReference type="GO" id="GO:0008168">
    <property type="term" value="F:methyltransferase activity"/>
    <property type="evidence" value="ECO:0007669"/>
    <property type="project" value="UniProtKB-KW"/>
</dbReference>
<sequence>MAALIVKQEQLNCYHDNEMKIIPKNPIVSRVTKKRKIQELMDCDDPIKNHVEEYSSQSSPIRIKNLVKRCRNQQSKGSNGSRTSGKLRVESNKQRSFGHEFIVGKCKDDDDDDDRKCSAGFSPIRAKLPVKSRTNNQESNGSNGRNTAGKLKGASNRKRSLKVKSISCEFSEDEEYTGESPLSVKKKRARQGRGSSGARTSNKKPQDTSSKQRSLESDCIWDKYEDAANDDDDDDEEDKIKGRTFLRAKPSFKKRKIARENESFNGENFSQKCNCALNKTRNHNDENSVSGSETNEGEEEGKENEGSSSSRRKASLAGELESSHGKRISERRHGARNKNNGFGGEFYYGLWVDDQEEDFLEEEETKNRSSHSNGVKLRSSADTREKNYKSGNLLSCQLSSSSSSSCSSVSGIKRDQNSVDRCTRSNHKHACLKQENQKERLKCHQCRRNDRRIVVPCTNCKDKVYCIQCIKQWYRHLSEEDIAENCPCCRRNCNCNLCLHSSSMIKASKRDLTGQEKVQHLHYLIKSLLPFLKQIIQEQIEEIDMESRIQGVESSSIKIQESSCYNDERVYCNYCSTSIIDLHRSCPNCPFELCLSCCREIHNGKALGGGDKVVPRFVNRGCNYIHGGDPLPNSYHVETSKDHDKPLTTWVASIDGSITCAPKEMGGCGNCVLKLKRILPHNWTSNLEAKAEEVLRKLEVDQSISRPNHLKKGSKTVRRAAYRESSGDNFLYCPDSRDVVREEELLQFQMHWANGQPVIVRDVLEQTTGLSWEPMVMWRALCENLDSNDRSNMSEVKAIDCLAGCEVEIKTHQFFKGYTDGRRYKNFWPEMLKLKDWPPSDKFEDLLQRHCDEFISALPFQEYTDPRAGFVNLAVKLPQGVLKPDLGPKTYIAYGIAQELGRGDSVTKLHCDMSDAVNILTHTAEVELDDQQHAEIVKLKKKHQAQDERERLVREMNIRPCNVASEQHLDLNASHNEIEVSGSFPVVNTFSPSKQPSEASEVITDPTRDHEGDSKPSEEIGGALWDIFRREDVPKLQEYLRKHCGEFRHTYCSPVEQVVHPIHDQCFYLTLEHKRKLKEEYGIEPWTFEQHLGEAVFIPAGCPHQVRNLKSCTKVAVDFVSPENVHECIRLTEEFRRLPKDHKAREDKLEIKKMILHAINQAVEDLEALTSAK</sequence>
<keyword evidence="9" id="KW-0808">Transferase</keyword>
<evidence type="ECO:0000313" key="10">
    <source>
        <dbReference type="Proteomes" id="UP000241394"/>
    </source>
</evidence>
<dbReference type="EMBL" id="NKQK01000008">
    <property type="protein sequence ID" value="PSS24811.1"/>
    <property type="molecule type" value="Genomic_DNA"/>
</dbReference>
<dbReference type="Gene3D" id="2.60.120.650">
    <property type="entry name" value="Cupin"/>
    <property type="match status" value="1"/>
</dbReference>
<dbReference type="OrthoDB" id="1667110at2759"/>
<evidence type="ECO:0000259" key="8">
    <source>
        <dbReference type="PROSITE" id="PS51184"/>
    </source>
</evidence>
<reference evidence="10" key="2">
    <citation type="journal article" date="2018" name="BMC Genomics">
        <title>A manually annotated Actinidia chinensis var. chinensis (kiwifruit) genome highlights the challenges associated with draft genomes and gene prediction in plants.</title>
        <authorList>
            <person name="Pilkington S.M."/>
            <person name="Crowhurst R."/>
            <person name="Hilario E."/>
            <person name="Nardozza S."/>
            <person name="Fraser L."/>
            <person name="Peng Y."/>
            <person name="Gunaseelan K."/>
            <person name="Simpson R."/>
            <person name="Tahir J."/>
            <person name="Deroles S.C."/>
            <person name="Templeton K."/>
            <person name="Luo Z."/>
            <person name="Davy M."/>
            <person name="Cheng C."/>
            <person name="McNeilage M."/>
            <person name="Scaglione D."/>
            <person name="Liu Y."/>
            <person name="Zhang Q."/>
            <person name="Datson P."/>
            <person name="De Silva N."/>
            <person name="Gardiner S.E."/>
            <person name="Bassett H."/>
            <person name="Chagne D."/>
            <person name="McCallum J."/>
            <person name="Dzierzon H."/>
            <person name="Deng C."/>
            <person name="Wang Y.Y."/>
            <person name="Barron L."/>
            <person name="Manako K."/>
            <person name="Bowen J."/>
            <person name="Foster T.M."/>
            <person name="Erridge Z.A."/>
            <person name="Tiffin H."/>
            <person name="Waite C.N."/>
            <person name="Davies K.M."/>
            <person name="Grierson E.P."/>
            <person name="Laing W.A."/>
            <person name="Kirk R."/>
            <person name="Chen X."/>
            <person name="Wood M."/>
            <person name="Montefiori M."/>
            <person name="Brummell D.A."/>
            <person name="Schwinn K.E."/>
            <person name="Catanach A."/>
            <person name="Fullerton C."/>
            <person name="Li D."/>
            <person name="Meiyalaghan S."/>
            <person name="Nieuwenhuizen N."/>
            <person name="Read N."/>
            <person name="Prakash R."/>
            <person name="Hunter D."/>
            <person name="Zhang H."/>
            <person name="McKenzie M."/>
            <person name="Knabel M."/>
            <person name="Harris A."/>
            <person name="Allan A.C."/>
            <person name="Gleave A."/>
            <person name="Chen A."/>
            <person name="Janssen B.J."/>
            <person name="Plunkett B."/>
            <person name="Ampomah-Dwamena C."/>
            <person name="Voogd C."/>
            <person name="Leif D."/>
            <person name="Lafferty D."/>
            <person name="Souleyre E.J.F."/>
            <person name="Varkonyi-Gasic E."/>
            <person name="Gambi F."/>
            <person name="Hanley J."/>
            <person name="Yao J.L."/>
            <person name="Cheung J."/>
            <person name="David K.M."/>
            <person name="Warren B."/>
            <person name="Marsh K."/>
            <person name="Snowden K.C."/>
            <person name="Lin-Wang K."/>
            <person name="Brian L."/>
            <person name="Martinez-Sanchez M."/>
            <person name="Wang M."/>
            <person name="Ileperuma N."/>
            <person name="Macnee N."/>
            <person name="Campin R."/>
            <person name="McAtee P."/>
            <person name="Drummond R.S.M."/>
            <person name="Espley R.V."/>
            <person name="Ireland H.S."/>
            <person name="Wu R."/>
            <person name="Atkinson R.G."/>
            <person name="Karunairetnam S."/>
            <person name="Bulley S."/>
            <person name="Chunkath S."/>
            <person name="Hanley Z."/>
            <person name="Storey R."/>
            <person name="Thrimawithana A.H."/>
            <person name="Thomson S."/>
            <person name="David C."/>
            <person name="Testolin R."/>
            <person name="Huang H."/>
            <person name="Hellens R.P."/>
            <person name="Schaffer R.J."/>
        </authorList>
    </citation>
    <scope>NUCLEOTIDE SEQUENCE [LARGE SCALE GENOMIC DNA]</scope>
    <source>
        <strain evidence="10">cv. Red5</strain>
    </source>
</reference>
<evidence type="ECO:0000256" key="6">
    <source>
        <dbReference type="SAM" id="MobiDB-lite"/>
    </source>
</evidence>
<evidence type="ECO:0000256" key="5">
    <source>
        <dbReference type="PROSITE-ProRule" id="PRU00175"/>
    </source>
</evidence>
<dbReference type="GO" id="GO:0031490">
    <property type="term" value="F:chromatin DNA binding"/>
    <property type="evidence" value="ECO:0007669"/>
    <property type="project" value="TreeGrafter"/>
</dbReference>